<name>A0A0N8H402_9FLAO</name>
<organism evidence="1 2">
    <name type="scientific">Croceitalea dokdonensis DOKDO 023</name>
    <dbReference type="NCBI Taxonomy" id="1300341"/>
    <lineage>
        <taxon>Bacteria</taxon>
        <taxon>Pseudomonadati</taxon>
        <taxon>Bacteroidota</taxon>
        <taxon>Flavobacteriia</taxon>
        <taxon>Flavobacteriales</taxon>
        <taxon>Flavobacteriaceae</taxon>
        <taxon>Croceitalea</taxon>
    </lineage>
</organism>
<evidence type="ECO:0000313" key="1">
    <source>
        <dbReference type="EMBL" id="KPM32004.1"/>
    </source>
</evidence>
<comment type="caution">
    <text evidence="1">The sequence shown here is derived from an EMBL/GenBank/DDBJ whole genome shotgun (WGS) entry which is preliminary data.</text>
</comment>
<dbReference type="AlphaFoldDB" id="A0A0N8H402"/>
<sequence length="48" mass="5611">MYPIPLACNKRLTAFMGRLIQGFLASNQTKENVGFHQYYELKGTSFYY</sequence>
<reference evidence="1 2" key="1">
    <citation type="submission" date="2015-09" db="EMBL/GenBank/DDBJ databases">
        <title>Genome sequence of the marine flavobacterium Croceitalea dokdonensis DOKDO 023 that contains proton- and sodium-pumping rhodopsins.</title>
        <authorList>
            <person name="Kwon S.-K."/>
            <person name="Lee H.K."/>
            <person name="Kwak M.-J."/>
            <person name="Kim J.F."/>
        </authorList>
    </citation>
    <scope>NUCLEOTIDE SEQUENCE [LARGE SCALE GENOMIC DNA]</scope>
    <source>
        <strain evidence="1 2">DOKDO 023</strain>
    </source>
</reference>
<accession>A0A0N8H402</accession>
<evidence type="ECO:0000313" key="2">
    <source>
        <dbReference type="Proteomes" id="UP000050280"/>
    </source>
</evidence>
<dbReference type="STRING" id="1300341.I595_1652"/>
<dbReference type="EMBL" id="LDJX01000003">
    <property type="protein sequence ID" value="KPM32004.1"/>
    <property type="molecule type" value="Genomic_DNA"/>
</dbReference>
<keyword evidence="2" id="KW-1185">Reference proteome</keyword>
<dbReference type="Proteomes" id="UP000050280">
    <property type="component" value="Unassembled WGS sequence"/>
</dbReference>
<proteinExistence type="predicted"/>
<gene>
    <name evidence="1" type="ORF">I595_1652</name>
</gene>
<protein>
    <submittedName>
        <fullName evidence="1">Uncharacterized protein</fullName>
    </submittedName>
</protein>